<feature type="compositionally biased region" description="Basic and acidic residues" evidence="1">
    <location>
        <begin position="133"/>
        <end position="142"/>
    </location>
</feature>
<dbReference type="InterPro" id="IPR000219">
    <property type="entry name" value="DH_dom"/>
</dbReference>
<dbReference type="PANTHER" id="PTHR45818:SF3">
    <property type="entry name" value="PROTEIN VAV"/>
    <property type="match status" value="1"/>
</dbReference>
<dbReference type="PROSITE" id="PS50010">
    <property type="entry name" value="DH_2"/>
    <property type="match status" value="1"/>
</dbReference>
<proteinExistence type="predicted"/>
<feature type="region of interest" description="Disordered" evidence="1">
    <location>
        <begin position="1"/>
        <end position="142"/>
    </location>
</feature>
<protein>
    <submittedName>
        <fullName evidence="3">Phosphatidylinositol 3,4,5-trisphosphate-dependent Rac exchanger 2 protein</fullName>
    </submittedName>
</protein>
<dbReference type="GO" id="GO:0005737">
    <property type="term" value="C:cytoplasm"/>
    <property type="evidence" value="ECO:0007669"/>
    <property type="project" value="TreeGrafter"/>
</dbReference>
<dbReference type="PANTHER" id="PTHR45818">
    <property type="entry name" value="PROTEIN VAV"/>
    <property type="match status" value="1"/>
</dbReference>
<dbReference type="SUPFAM" id="SSF50729">
    <property type="entry name" value="PH domain-like"/>
    <property type="match status" value="1"/>
</dbReference>
<evidence type="ECO:0000256" key="1">
    <source>
        <dbReference type="SAM" id="MobiDB-lite"/>
    </source>
</evidence>
<evidence type="ECO:0000313" key="3">
    <source>
        <dbReference type="EMBL" id="KZN86154.1"/>
    </source>
</evidence>
<dbReference type="InterPro" id="IPR001331">
    <property type="entry name" value="GDS_CDC24_CS"/>
</dbReference>
<feature type="compositionally biased region" description="Basic and acidic residues" evidence="1">
    <location>
        <begin position="717"/>
        <end position="726"/>
    </location>
</feature>
<feature type="compositionally biased region" description="Low complexity" evidence="1">
    <location>
        <begin position="65"/>
        <end position="80"/>
    </location>
</feature>
<dbReference type="PROSITE" id="PS00741">
    <property type="entry name" value="DH_1"/>
    <property type="match status" value="1"/>
</dbReference>
<dbReference type="Pfam" id="PF00621">
    <property type="entry name" value="RhoGEF"/>
    <property type="match status" value="1"/>
</dbReference>
<name>A0A167RLL3_PENCH</name>
<gene>
    <name evidence="3" type="ORF">EN45_103520</name>
</gene>
<dbReference type="Proteomes" id="UP000076449">
    <property type="component" value="Chromosome III"/>
</dbReference>
<feature type="compositionally biased region" description="Polar residues" evidence="1">
    <location>
        <begin position="747"/>
        <end position="756"/>
    </location>
</feature>
<feature type="compositionally biased region" description="Basic and acidic residues" evidence="1">
    <location>
        <begin position="697"/>
        <end position="710"/>
    </location>
</feature>
<feature type="region of interest" description="Disordered" evidence="1">
    <location>
        <begin position="680"/>
        <end position="805"/>
    </location>
</feature>
<accession>A0A167RLL3</accession>
<dbReference type="SUPFAM" id="SSF48065">
    <property type="entry name" value="DBL homology domain (DH-domain)"/>
    <property type="match status" value="1"/>
</dbReference>
<sequence length="805" mass="89801">MADQEEAMIEKQALLDHESEEKFESSGGVTPSDKTTPRPFKKWMDSFRGRKSESSTSRRHVEGWSDSSSHGSQGHRSSASDSSHLGTVKTTTASIGSQSLIRSRTTIQSATNQSTLSDVRHSGDSSRPTSSHQADEAAETRATRRRHILQELVETEADYVLGLKALIGILTIFDTRPEIYDNIQEILGIHERFLTQLQTASPLSAPQAQQAGASELMSRGITKRIGSLDLGSLKGLQQRSLRTRSLKASVNQRLMALTAEPAEGLEVARELGKLSLSFPIYNKFCSNYELLTQDVALLRRSIANWTIYDQGIEALSKSVASTERRRQEDNKSMTLNDLLIKPIQRLCKYPLVLQDLLRSTPVSDCPSSHYGIEEVLDTIRGLVTQINSVTGNPVNKDRIQKTIILQGKVDISKSYALQSIYKDLGPLVLCGVLHVTYQTADTTSGEFMVCVLFQRYLLFAKGIDDQRRLEAVACVCLTSLKIDTLQNGRGLCPYGCIFSWKLLFENQDENYEFVLSASSAAEEKQWNTDILKVSAALAETAQPRTWEPRKHSFLALPLLPLDQVQYTVSSMARRSSMDSVTISRKFRVQHVVIKKTHYPRHTEEPVMQTEGEIERPKTPVDRSALTLTARRIDRIRLERLISDVYTADLLPFPGMVLGRGDLFRRGPIMRRLTLRPGITRRSTSVSTFHSKAGSTEIRPEEQNEGMDKEAAGSSDIGEDKEIECESPRTPTTPRRSKTFLFKGSPKNPASSVSSPLSDKRRSQDGSPEISPSSKKWSSPQKWSSPKNLFSALASKKSKKPRSHAE</sequence>
<feature type="domain" description="DH" evidence="2">
    <location>
        <begin position="144"/>
        <end position="389"/>
    </location>
</feature>
<dbReference type="InterPro" id="IPR035899">
    <property type="entry name" value="DBL_dom_sf"/>
</dbReference>
<reference evidence="3" key="1">
    <citation type="journal article" date="2014" name="Genome Announc.">
        <title>Complete sequencing and chromosome-scale genome assembly of the industrial progenitor strain P2niaD18 from the penicillin producer Penicillium chrysogenum.</title>
        <authorList>
            <person name="Specht T."/>
            <person name="Dahlmann T.A."/>
            <person name="Zadra I."/>
            <person name="Kurnsteiner H."/>
            <person name="Kuck U."/>
        </authorList>
    </citation>
    <scope>NUCLEOTIDE SEQUENCE [LARGE SCALE GENOMIC DNA]</scope>
    <source>
        <strain evidence="3">P2niaD18</strain>
    </source>
</reference>
<feature type="compositionally biased region" description="Basic and acidic residues" evidence="1">
    <location>
        <begin position="13"/>
        <end position="24"/>
    </location>
</feature>
<feature type="compositionally biased region" description="Basic residues" evidence="1">
    <location>
        <begin position="795"/>
        <end position="805"/>
    </location>
</feature>
<dbReference type="PhylomeDB" id="A0A167RLL3"/>
<feature type="compositionally biased region" description="Polar residues" evidence="1">
    <location>
        <begin position="81"/>
        <end position="117"/>
    </location>
</feature>
<feature type="compositionally biased region" description="Low complexity" evidence="1">
    <location>
        <begin position="766"/>
        <end position="786"/>
    </location>
</feature>
<dbReference type="Gene3D" id="1.20.900.10">
    <property type="entry name" value="Dbl homology (DH) domain"/>
    <property type="match status" value="1"/>
</dbReference>
<dbReference type="AlphaFoldDB" id="A0A167RLL3"/>
<dbReference type="SMART" id="SM00325">
    <property type="entry name" value="RhoGEF"/>
    <property type="match status" value="1"/>
</dbReference>
<feature type="compositionally biased region" description="Basic and acidic residues" evidence="1">
    <location>
        <begin position="42"/>
        <end position="53"/>
    </location>
</feature>
<feature type="compositionally biased region" description="Polar residues" evidence="1">
    <location>
        <begin position="680"/>
        <end position="693"/>
    </location>
</feature>
<evidence type="ECO:0000259" key="2">
    <source>
        <dbReference type="PROSITE" id="PS50010"/>
    </source>
</evidence>
<organism evidence="3">
    <name type="scientific">Penicillium chrysogenum</name>
    <name type="common">Penicillium notatum</name>
    <dbReference type="NCBI Taxonomy" id="5076"/>
    <lineage>
        <taxon>Eukaryota</taxon>
        <taxon>Fungi</taxon>
        <taxon>Dikarya</taxon>
        <taxon>Ascomycota</taxon>
        <taxon>Pezizomycotina</taxon>
        <taxon>Eurotiomycetes</taxon>
        <taxon>Eurotiomycetidae</taxon>
        <taxon>Eurotiales</taxon>
        <taxon>Aspergillaceae</taxon>
        <taxon>Penicillium</taxon>
        <taxon>Penicillium chrysogenum species complex</taxon>
    </lineage>
</organism>
<dbReference type="GO" id="GO:0005085">
    <property type="term" value="F:guanyl-nucleotide exchange factor activity"/>
    <property type="evidence" value="ECO:0007669"/>
    <property type="project" value="InterPro"/>
</dbReference>
<dbReference type="GO" id="GO:0035556">
    <property type="term" value="P:intracellular signal transduction"/>
    <property type="evidence" value="ECO:0007669"/>
    <property type="project" value="InterPro"/>
</dbReference>
<dbReference type="EMBL" id="CM002800">
    <property type="protein sequence ID" value="KZN86154.1"/>
    <property type="molecule type" value="Genomic_DNA"/>
</dbReference>